<gene>
    <name evidence="2" type="ORF">RND71_019389</name>
</gene>
<feature type="compositionally biased region" description="Basic and acidic residues" evidence="1">
    <location>
        <begin position="1"/>
        <end position="25"/>
    </location>
</feature>
<accession>A0AAE1S0E6</accession>
<sequence length="183" mass="20905">MWEKLEELRANELKDPSASKKDELLKRRKKPEGEVLATGEISADEAAQQAACFERFKLAGASEIDISTILKNHCSNEEATQQMVESLKTEGNDGPNDQNDLLLHCRRETSMGDEERNLRLNAFQVFERMNHCMHESSSSAHRILILEFLEEEHVSANRISVNQKIKFCKSNLSHNQSFDTMLN</sequence>
<evidence type="ECO:0000256" key="1">
    <source>
        <dbReference type="SAM" id="MobiDB-lite"/>
    </source>
</evidence>
<dbReference type="PANTHER" id="PTHR46183">
    <property type="entry name" value="PROTEIN CLMP1"/>
    <property type="match status" value="1"/>
</dbReference>
<proteinExistence type="predicted"/>
<evidence type="ECO:0000313" key="3">
    <source>
        <dbReference type="Proteomes" id="UP001291623"/>
    </source>
</evidence>
<keyword evidence="3" id="KW-1185">Reference proteome</keyword>
<reference evidence="2" key="1">
    <citation type="submission" date="2023-12" db="EMBL/GenBank/DDBJ databases">
        <title>Genome assembly of Anisodus tanguticus.</title>
        <authorList>
            <person name="Wang Y.-J."/>
        </authorList>
    </citation>
    <scope>NUCLEOTIDE SEQUENCE</scope>
    <source>
        <strain evidence="2">KB-2021</strain>
        <tissue evidence="2">Leaf</tissue>
    </source>
</reference>
<dbReference type="Proteomes" id="UP001291623">
    <property type="component" value="Unassembled WGS sequence"/>
</dbReference>
<feature type="region of interest" description="Disordered" evidence="1">
    <location>
        <begin position="1"/>
        <end position="34"/>
    </location>
</feature>
<organism evidence="2 3">
    <name type="scientific">Anisodus tanguticus</name>
    <dbReference type="NCBI Taxonomy" id="243964"/>
    <lineage>
        <taxon>Eukaryota</taxon>
        <taxon>Viridiplantae</taxon>
        <taxon>Streptophyta</taxon>
        <taxon>Embryophyta</taxon>
        <taxon>Tracheophyta</taxon>
        <taxon>Spermatophyta</taxon>
        <taxon>Magnoliopsida</taxon>
        <taxon>eudicotyledons</taxon>
        <taxon>Gunneridae</taxon>
        <taxon>Pentapetalae</taxon>
        <taxon>asterids</taxon>
        <taxon>lamiids</taxon>
        <taxon>Solanales</taxon>
        <taxon>Solanaceae</taxon>
        <taxon>Solanoideae</taxon>
        <taxon>Hyoscyameae</taxon>
        <taxon>Anisodus</taxon>
    </lineage>
</organism>
<dbReference type="InterPro" id="IPR044517">
    <property type="entry name" value="PHOX1-4"/>
</dbReference>
<dbReference type="PANTHER" id="PTHR46183:SF8">
    <property type="entry name" value="PROTEIN CLMP1"/>
    <property type="match status" value="1"/>
</dbReference>
<comment type="caution">
    <text evidence="2">The sequence shown here is derived from an EMBL/GenBank/DDBJ whole genome shotgun (WGS) entry which is preliminary data.</text>
</comment>
<name>A0AAE1S0E6_9SOLA</name>
<dbReference type="EMBL" id="JAVYJV010000010">
    <property type="protein sequence ID" value="KAK4360437.1"/>
    <property type="molecule type" value="Genomic_DNA"/>
</dbReference>
<dbReference type="AlphaFoldDB" id="A0AAE1S0E6"/>
<protein>
    <submittedName>
        <fullName evidence="2">Uncharacterized protein</fullName>
    </submittedName>
</protein>
<evidence type="ECO:0000313" key="2">
    <source>
        <dbReference type="EMBL" id="KAK4360437.1"/>
    </source>
</evidence>